<dbReference type="PANTHER" id="PTHR43162">
    <property type="match status" value="1"/>
</dbReference>
<organism evidence="2 3">
    <name type="scientific">Kribbella italica</name>
    <dbReference type="NCBI Taxonomy" id="1540520"/>
    <lineage>
        <taxon>Bacteria</taxon>
        <taxon>Bacillati</taxon>
        <taxon>Actinomycetota</taxon>
        <taxon>Actinomycetes</taxon>
        <taxon>Propionibacteriales</taxon>
        <taxon>Kribbellaceae</taxon>
        <taxon>Kribbella</taxon>
    </lineage>
</organism>
<evidence type="ECO:0000313" key="3">
    <source>
        <dbReference type="Proteomes" id="UP000549971"/>
    </source>
</evidence>
<dbReference type="InterPro" id="IPR016040">
    <property type="entry name" value="NAD(P)-bd_dom"/>
</dbReference>
<dbReference type="Gene3D" id="3.40.50.720">
    <property type="entry name" value="NAD(P)-binding Rossmann-like Domain"/>
    <property type="match status" value="1"/>
</dbReference>
<sequence length="270" mass="28183">MSEVLVIGATGTTGSRVAAGLGRCGAAARLATRTPSAPGEIRFDWTDASTHRPALKGADAVYLIPPIGEAEPAPLVEPLLREAVESGVRRVVLLSSSAVTDETPGLGALPRLVRALCSEWAVLRPSWFMNNFTGDHPVAHGVRAGEIVTATGTGRVGFVDAEDIAAVAVCALIDEVPHNTDHLITGPHAISYSEAAAIITDVTDRPVTHRAVEAPELVSRMSAYPPEFAAILAALDVAIAGGAEDRVSDTVDRVTGRPARDFRAFVGSEL</sequence>
<dbReference type="AlphaFoldDB" id="A0A7W9J771"/>
<dbReference type="Gene3D" id="3.90.25.10">
    <property type="entry name" value="UDP-galactose 4-epimerase, domain 1"/>
    <property type="match status" value="1"/>
</dbReference>
<feature type="domain" description="NAD(P)-binding" evidence="1">
    <location>
        <begin position="8"/>
        <end position="171"/>
    </location>
</feature>
<proteinExistence type="predicted"/>
<evidence type="ECO:0000313" key="2">
    <source>
        <dbReference type="EMBL" id="MBB5836382.1"/>
    </source>
</evidence>
<dbReference type="Pfam" id="PF13460">
    <property type="entry name" value="NAD_binding_10"/>
    <property type="match status" value="1"/>
</dbReference>
<comment type="caution">
    <text evidence="2">The sequence shown here is derived from an EMBL/GenBank/DDBJ whole genome shotgun (WGS) entry which is preliminary data.</text>
</comment>
<keyword evidence="3" id="KW-1185">Reference proteome</keyword>
<reference evidence="2 3" key="1">
    <citation type="submission" date="2020-08" db="EMBL/GenBank/DDBJ databases">
        <title>Sequencing the genomes of 1000 actinobacteria strains.</title>
        <authorList>
            <person name="Klenk H.-P."/>
        </authorList>
    </citation>
    <scope>NUCLEOTIDE SEQUENCE [LARGE SCALE GENOMIC DNA]</scope>
    <source>
        <strain evidence="2 3">DSM 28967</strain>
    </source>
</reference>
<dbReference type="RefSeq" id="WP_184795903.1">
    <property type="nucleotide sequence ID" value="NZ_JACHMY010000001.1"/>
</dbReference>
<dbReference type="SUPFAM" id="SSF51735">
    <property type="entry name" value="NAD(P)-binding Rossmann-fold domains"/>
    <property type="match status" value="1"/>
</dbReference>
<dbReference type="PANTHER" id="PTHR43162:SF1">
    <property type="entry name" value="PRESTALK A DIFFERENTIATION PROTEIN A"/>
    <property type="match status" value="1"/>
</dbReference>
<dbReference type="EMBL" id="JACHMY010000001">
    <property type="protein sequence ID" value="MBB5836382.1"/>
    <property type="molecule type" value="Genomic_DNA"/>
</dbReference>
<gene>
    <name evidence="2" type="ORF">HDA39_003116</name>
</gene>
<evidence type="ECO:0000259" key="1">
    <source>
        <dbReference type="Pfam" id="PF13460"/>
    </source>
</evidence>
<name>A0A7W9J771_9ACTN</name>
<dbReference type="InterPro" id="IPR036291">
    <property type="entry name" value="NAD(P)-bd_dom_sf"/>
</dbReference>
<dbReference type="Proteomes" id="UP000549971">
    <property type="component" value="Unassembled WGS sequence"/>
</dbReference>
<dbReference type="InterPro" id="IPR051604">
    <property type="entry name" value="Ergot_Alk_Oxidoreductase"/>
</dbReference>
<protein>
    <submittedName>
        <fullName evidence="2">Uncharacterized protein YbjT (DUF2867 family)</fullName>
    </submittedName>
</protein>
<accession>A0A7W9J771</accession>